<evidence type="ECO:0000256" key="7">
    <source>
        <dbReference type="ARBA" id="ARBA00025735"/>
    </source>
</evidence>
<dbReference type="PANTHER" id="PTHR48122">
    <property type="entry name" value="CENTROMERE PROTEIN H"/>
    <property type="match status" value="1"/>
</dbReference>
<evidence type="ECO:0000256" key="6">
    <source>
        <dbReference type="ARBA" id="ARBA00023328"/>
    </source>
</evidence>
<dbReference type="Pfam" id="PF05837">
    <property type="entry name" value="CENP-H"/>
    <property type="match status" value="1"/>
</dbReference>
<evidence type="ECO:0000256" key="8">
    <source>
        <dbReference type="SAM" id="Coils"/>
    </source>
</evidence>
<reference evidence="12" key="1">
    <citation type="journal article" date="2018" name="Nat. Microbiol.">
        <title>Leveraging single-cell genomics to expand the fungal tree of life.</title>
        <authorList>
            <person name="Ahrendt S.R."/>
            <person name="Quandt C.A."/>
            <person name="Ciobanu D."/>
            <person name="Clum A."/>
            <person name="Salamov A."/>
            <person name="Andreopoulos B."/>
            <person name="Cheng J.F."/>
            <person name="Woyke T."/>
            <person name="Pelin A."/>
            <person name="Henrissat B."/>
            <person name="Reynolds N.K."/>
            <person name="Benny G.L."/>
            <person name="Smith M.E."/>
            <person name="James T.Y."/>
            <person name="Grigoriev I.V."/>
        </authorList>
    </citation>
    <scope>NUCLEOTIDE SEQUENCE [LARGE SCALE GENOMIC DNA]</scope>
    <source>
        <strain evidence="12">RSA 468</strain>
    </source>
</reference>
<gene>
    <name evidence="11" type="ORF">BJ085DRAFT_35416</name>
</gene>
<keyword evidence="12" id="KW-1185">Reference proteome</keyword>
<protein>
    <recommendedName>
        <fullName evidence="10">Centromere protein H C-terminal domain-containing protein</fullName>
    </recommendedName>
</protein>
<evidence type="ECO:0000256" key="9">
    <source>
        <dbReference type="SAM" id="MobiDB-lite"/>
    </source>
</evidence>
<dbReference type="InterPro" id="IPR040034">
    <property type="entry name" value="CENP-H"/>
</dbReference>
<evidence type="ECO:0000256" key="2">
    <source>
        <dbReference type="ARBA" id="ARBA00004629"/>
    </source>
</evidence>
<keyword evidence="5" id="KW-0539">Nucleus</keyword>
<dbReference type="InterPro" id="IPR008426">
    <property type="entry name" value="CENP-H_C"/>
</dbReference>
<proteinExistence type="inferred from homology"/>
<keyword evidence="3" id="KW-0158">Chromosome</keyword>
<keyword evidence="6" id="KW-0137">Centromere</keyword>
<evidence type="ECO:0000313" key="12">
    <source>
        <dbReference type="Proteomes" id="UP000268162"/>
    </source>
</evidence>
<organism evidence="11 12">
    <name type="scientific">Dimargaris cristalligena</name>
    <dbReference type="NCBI Taxonomy" id="215637"/>
    <lineage>
        <taxon>Eukaryota</taxon>
        <taxon>Fungi</taxon>
        <taxon>Fungi incertae sedis</taxon>
        <taxon>Zoopagomycota</taxon>
        <taxon>Kickxellomycotina</taxon>
        <taxon>Dimargaritomycetes</taxon>
        <taxon>Dimargaritales</taxon>
        <taxon>Dimargaritaceae</taxon>
        <taxon>Dimargaris</taxon>
    </lineage>
</organism>
<comment type="subcellular location">
    <subcellularLocation>
        <location evidence="2">Chromosome</location>
        <location evidence="2">Centromere</location>
        <location evidence="2">Kinetochore</location>
    </subcellularLocation>
    <subcellularLocation>
        <location evidence="1">Nucleus</location>
    </subcellularLocation>
</comment>
<evidence type="ECO:0000313" key="11">
    <source>
        <dbReference type="EMBL" id="RKP35755.1"/>
    </source>
</evidence>
<dbReference type="GO" id="GO:0007059">
    <property type="term" value="P:chromosome segregation"/>
    <property type="evidence" value="ECO:0007669"/>
    <property type="project" value="TreeGrafter"/>
</dbReference>
<sequence>MTTTFQELQVLSTHLLKTVLRARVGIQPLQPAHFYQPLTHSEYSHFLNQQDQRASLGQQEERALAAELQNSSATSAAAMRQASLAEDGLLNTIDDLKAELLQEAAHNGVRLAILSNLALVDQVQKSNAKSAKDTSYVDIKLQETLHQRDKLSRELAVAMQDLAAVNDERQAIQQSLIAQHSKNRELMAKVQSIKGSSRSSATPSRTTASELRKLDSEHSKLTSQLEVIRNVLQGLILESGLDWAEDKTLQDIIMMLGEFD</sequence>
<dbReference type="GO" id="GO:0051382">
    <property type="term" value="P:kinetochore assembly"/>
    <property type="evidence" value="ECO:0007669"/>
    <property type="project" value="InterPro"/>
</dbReference>
<name>A0A4P9ZQZ6_9FUNG</name>
<dbReference type="GO" id="GO:0007052">
    <property type="term" value="P:mitotic spindle organization"/>
    <property type="evidence" value="ECO:0007669"/>
    <property type="project" value="TreeGrafter"/>
</dbReference>
<dbReference type="Proteomes" id="UP000268162">
    <property type="component" value="Unassembled WGS sequence"/>
</dbReference>
<evidence type="ECO:0000256" key="5">
    <source>
        <dbReference type="ARBA" id="ARBA00023242"/>
    </source>
</evidence>
<dbReference type="GO" id="GO:0043515">
    <property type="term" value="F:kinetochore binding"/>
    <property type="evidence" value="ECO:0007669"/>
    <property type="project" value="TreeGrafter"/>
</dbReference>
<feature type="compositionally biased region" description="Low complexity" evidence="9">
    <location>
        <begin position="196"/>
        <end position="209"/>
    </location>
</feature>
<dbReference type="PANTHER" id="PTHR48122:SF1">
    <property type="entry name" value="CENTROMERE PROTEIN H"/>
    <property type="match status" value="1"/>
</dbReference>
<dbReference type="AlphaFoldDB" id="A0A4P9ZQZ6"/>
<feature type="domain" description="Centromere protein H C-terminal" evidence="10">
    <location>
        <begin position="66"/>
        <end position="256"/>
    </location>
</feature>
<feature type="coiled-coil region" evidence="8">
    <location>
        <begin position="141"/>
        <end position="168"/>
    </location>
</feature>
<evidence type="ECO:0000256" key="3">
    <source>
        <dbReference type="ARBA" id="ARBA00022454"/>
    </source>
</evidence>
<dbReference type="GO" id="GO:0000776">
    <property type="term" value="C:kinetochore"/>
    <property type="evidence" value="ECO:0007669"/>
    <property type="project" value="UniProtKB-KW"/>
</dbReference>
<keyword evidence="4" id="KW-0995">Kinetochore</keyword>
<dbReference type="EMBL" id="ML002795">
    <property type="protein sequence ID" value="RKP35755.1"/>
    <property type="molecule type" value="Genomic_DNA"/>
</dbReference>
<dbReference type="GO" id="GO:0005634">
    <property type="term" value="C:nucleus"/>
    <property type="evidence" value="ECO:0007669"/>
    <property type="project" value="UniProtKB-SubCell"/>
</dbReference>
<dbReference type="OrthoDB" id="2274804at2759"/>
<comment type="similarity">
    <text evidence="7">Belongs to the CENP-H/MCM16 family.</text>
</comment>
<evidence type="ECO:0000259" key="10">
    <source>
        <dbReference type="Pfam" id="PF05837"/>
    </source>
</evidence>
<accession>A0A4P9ZQZ6</accession>
<evidence type="ECO:0000256" key="1">
    <source>
        <dbReference type="ARBA" id="ARBA00004123"/>
    </source>
</evidence>
<evidence type="ECO:0000256" key="4">
    <source>
        <dbReference type="ARBA" id="ARBA00022838"/>
    </source>
</evidence>
<feature type="region of interest" description="Disordered" evidence="9">
    <location>
        <begin position="191"/>
        <end position="215"/>
    </location>
</feature>
<keyword evidence="8" id="KW-0175">Coiled coil</keyword>